<organism evidence="3 4">
    <name type="scientific">Arenimonas oryziterrae DSM 21050 = YC6267</name>
    <dbReference type="NCBI Taxonomy" id="1121015"/>
    <lineage>
        <taxon>Bacteria</taxon>
        <taxon>Pseudomonadati</taxon>
        <taxon>Pseudomonadota</taxon>
        <taxon>Gammaproteobacteria</taxon>
        <taxon>Lysobacterales</taxon>
        <taxon>Lysobacteraceae</taxon>
        <taxon>Arenimonas</taxon>
    </lineage>
</organism>
<feature type="transmembrane region" description="Helical" evidence="1">
    <location>
        <begin position="66"/>
        <end position="84"/>
    </location>
</feature>
<keyword evidence="4" id="KW-1185">Reference proteome</keyword>
<proteinExistence type="predicted"/>
<sequence>MFKYFLSALLLLSWAAVGYAALHYASACLIPTECLDMGEAFDYVAWECSQAEVPPSSGLHFIRNPVFFPLIAVTFAASVVTVLWRRYRRT</sequence>
<reference evidence="3 4" key="1">
    <citation type="submission" date="2013-09" db="EMBL/GenBank/DDBJ databases">
        <title>Genome sequencing of Arenimonas oryziterrae.</title>
        <authorList>
            <person name="Chen F."/>
            <person name="Wang G."/>
        </authorList>
    </citation>
    <scope>NUCLEOTIDE SEQUENCE [LARGE SCALE GENOMIC DNA]</scope>
    <source>
        <strain evidence="3 4">YC6267</strain>
    </source>
</reference>
<dbReference type="AlphaFoldDB" id="A0A091AQE7"/>
<accession>A0A091AQE7</accession>
<keyword evidence="2" id="KW-0732">Signal</keyword>
<evidence type="ECO:0000313" key="3">
    <source>
        <dbReference type="EMBL" id="KFN41596.1"/>
    </source>
</evidence>
<evidence type="ECO:0000256" key="1">
    <source>
        <dbReference type="SAM" id="Phobius"/>
    </source>
</evidence>
<gene>
    <name evidence="3" type="ORF">N789_14795</name>
</gene>
<name>A0A091AQE7_9GAMM</name>
<keyword evidence="1" id="KW-0472">Membrane</keyword>
<comment type="caution">
    <text evidence="3">The sequence shown here is derived from an EMBL/GenBank/DDBJ whole genome shotgun (WGS) entry which is preliminary data.</text>
</comment>
<dbReference type="Proteomes" id="UP000029385">
    <property type="component" value="Unassembled WGS sequence"/>
</dbReference>
<evidence type="ECO:0000256" key="2">
    <source>
        <dbReference type="SAM" id="SignalP"/>
    </source>
</evidence>
<keyword evidence="1" id="KW-1133">Transmembrane helix</keyword>
<dbReference type="EMBL" id="AVCI01000028">
    <property type="protein sequence ID" value="KFN41596.1"/>
    <property type="molecule type" value="Genomic_DNA"/>
</dbReference>
<evidence type="ECO:0000313" key="4">
    <source>
        <dbReference type="Proteomes" id="UP000029385"/>
    </source>
</evidence>
<feature type="signal peptide" evidence="2">
    <location>
        <begin position="1"/>
        <end position="20"/>
    </location>
</feature>
<protein>
    <submittedName>
        <fullName evidence="3">Uncharacterized protein</fullName>
    </submittedName>
</protein>
<keyword evidence="1" id="KW-0812">Transmembrane</keyword>
<feature type="chain" id="PRO_5001868844" evidence="2">
    <location>
        <begin position="21"/>
        <end position="90"/>
    </location>
</feature>